<proteinExistence type="predicted"/>
<dbReference type="Proteomes" id="UP000700596">
    <property type="component" value="Unassembled WGS sequence"/>
</dbReference>
<accession>A0A9P9CZU2</accession>
<name>A0A9P9CZU2_9PLEO</name>
<dbReference type="EMBL" id="JAGMWT010000030">
    <property type="protein sequence ID" value="KAH7109844.1"/>
    <property type="molecule type" value="Genomic_DNA"/>
</dbReference>
<dbReference type="AlphaFoldDB" id="A0A9P9CZU2"/>
<reference evidence="1" key="1">
    <citation type="journal article" date="2021" name="Nat. Commun.">
        <title>Genetic determinants of endophytism in the Arabidopsis root mycobiome.</title>
        <authorList>
            <person name="Mesny F."/>
            <person name="Miyauchi S."/>
            <person name="Thiergart T."/>
            <person name="Pickel B."/>
            <person name="Atanasova L."/>
            <person name="Karlsson M."/>
            <person name="Huettel B."/>
            <person name="Barry K.W."/>
            <person name="Haridas S."/>
            <person name="Chen C."/>
            <person name="Bauer D."/>
            <person name="Andreopoulos W."/>
            <person name="Pangilinan J."/>
            <person name="LaButti K."/>
            <person name="Riley R."/>
            <person name="Lipzen A."/>
            <person name="Clum A."/>
            <person name="Drula E."/>
            <person name="Henrissat B."/>
            <person name="Kohler A."/>
            <person name="Grigoriev I.V."/>
            <person name="Martin F.M."/>
            <person name="Hacquard S."/>
        </authorList>
    </citation>
    <scope>NUCLEOTIDE SEQUENCE</scope>
    <source>
        <strain evidence="1">MPI-CAGE-CH-0243</strain>
    </source>
</reference>
<evidence type="ECO:0000313" key="2">
    <source>
        <dbReference type="Proteomes" id="UP000700596"/>
    </source>
</evidence>
<organism evidence="1 2">
    <name type="scientific">Dendryphion nanum</name>
    <dbReference type="NCBI Taxonomy" id="256645"/>
    <lineage>
        <taxon>Eukaryota</taxon>
        <taxon>Fungi</taxon>
        <taxon>Dikarya</taxon>
        <taxon>Ascomycota</taxon>
        <taxon>Pezizomycotina</taxon>
        <taxon>Dothideomycetes</taxon>
        <taxon>Pleosporomycetidae</taxon>
        <taxon>Pleosporales</taxon>
        <taxon>Torulaceae</taxon>
        <taxon>Dendryphion</taxon>
    </lineage>
</organism>
<protein>
    <submittedName>
        <fullName evidence="1">Uncharacterized protein</fullName>
    </submittedName>
</protein>
<keyword evidence="2" id="KW-1185">Reference proteome</keyword>
<comment type="caution">
    <text evidence="1">The sequence shown here is derived from an EMBL/GenBank/DDBJ whole genome shotgun (WGS) entry which is preliminary data.</text>
</comment>
<gene>
    <name evidence="1" type="ORF">B0J11DRAFT_234097</name>
</gene>
<evidence type="ECO:0000313" key="1">
    <source>
        <dbReference type="EMBL" id="KAH7109844.1"/>
    </source>
</evidence>
<sequence>MASSVACAAPGAAFPSLPFPFPILLHEHAQTDPKRLHSPPSLLQRRTALVNARRNNRRHQRPRKSSLGRGGVGFSFVSALLCFTATRRRDGFAAWYMGDTRVGSHDGGRLALARRMKTSENVHWCIGATASPCLSGQILPITRTQKHKIHKSESAVWLTKAKGICPCQHPRRAVLNPTHVLWRLCKTHVLVYCSCRSCR</sequence>